<dbReference type="RefSeq" id="WP_141443828.1">
    <property type="nucleotide sequence ID" value="NZ_CP038231.1"/>
</dbReference>
<evidence type="ECO:0000313" key="2">
    <source>
        <dbReference type="Proteomes" id="UP000318709"/>
    </source>
</evidence>
<keyword evidence="2" id="KW-1185">Reference proteome</keyword>
<protein>
    <submittedName>
        <fullName evidence="1">Uncharacterized protein</fullName>
    </submittedName>
</protein>
<dbReference type="AlphaFoldDB" id="A0A4Y6UA92"/>
<dbReference type="EMBL" id="CP038231">
    <property type="protein sequence ID" value="QDH14124.1"/>
    <property type="molecule type" value="Genomic_DNA"/>
</dbReference>
<dbReference type="Proteomes" id="UP000318709">
    <property type="component" value="Chromosome"/>
</dbReference>
<sequence>MFFGITQTGAQSKAIDRGQNCLKGGNNLNMWKNDGSENAENCIIIRNKLYNSPISDLKDFQITSKMAGKWSLKYMHKNHSLVLTYISKSMEIFFEPQGGNKVDTFSQITINDPFHADYTITPCPPERKGIIFSNGVVIEYYGAICGSSNVGKVFLGSYFSASLNEELRFDVPIGLVEGDKIHFFENQIDPKLLEEFRKETSEIQDH</sequence>
<accession>A0A4Y6UA92</accession>
<organism evidence="1 2">
    <name type="scientific">Formicincola oecophyllae</name>
    <dbReference type="NCBI Taxonomy" id="2558361"/>
    <lineage>
        <taxon>Bacteria</taxon>
        <taxon>Pseudomonadati</taxon>
        <taxon>Pseudomonadota</taxon>
        <taxon>Alphaproteobacteria</taxon>
        <taxon>Acetobacterales</taxon>
        <taxon>Acetobacteraceae</taxon>
        <taxon>Formicincola</taxon>
    </lineage>
</organism>
<gene>
    <name evidence="1" type="ORF">E3E12_07930</name>
</gene>
<proteinExistence type="predicted"/>
<dbReference type="KEGG" id="swf:E3E12_07930"/>
<reference evidence="1 2" key="1">
    <citation type="submission" date="2019-03" db="EMBL/GenBank/DDBJ databases">
        <title>The complete genome sequence of Swingsia_sp. F3b2 LMG30590(T).</title>
        <authorList>
            <person name="Chua K.-O."/>
            <person name="Chan K.-G."/>
            <person name="See-Too W.-S."/>
        </authorList>
    </citation>
    <scope>NUCLEOTIDE SEQUENCE [LARGE SCALE GENOMIC DNA]</scope>
    <source>
        <strain evidence="1 2">F3b2</strain>
    </source>
</reference>
<name>A0A4Y6UA92_9PROT</name>
<evidence type="ECO:0000313" key="1">
    <source>
        <dbReference type="EMBL" id="QDH14124.1"/>
    </source>
</evidence>